<organism evidence="1 2">
    <name type="scientific">Pseudogemmobacter faecipullorum</name>
    <dbReference type="NCBI Taxonomy" id="2755041"/>
    <lineage>
        <taxon>Bacteria</taxon>
        <taxon>Pseudomonadati</taxon>
        <taxon>Pseudomonadota</taxon>
        <taxon>Alphaproteobacteria</taxon>
        <taxon>Rhodobacterales</taxon>
        <taxon>Paracoccaceae</taxon>
        <taxon>Pseudogemmobacter</taxon>
    </lineage>
</organism>
<dbReference type="SUPFAM" id="SSF53850">
    <property type="entry name" value="Periplasmic binding protein-like II"/>
    <property type="match status" value="1"/>
</dbReference>
<gene>
    <name evidence="1" type="ORF">H0485_18090</name>
</gene>
<comment type="caution">
    <text evidence="1">The sequence shown here is derived from an EMBL/GenBank/DDBJ whole genome shotgun (WGS) entry which is preliminary data.</text>
</comment>
<sequence>MIASLGMYDSPANAAALDRLWALIREALADHAIAAPAALTRGPGAWLPAWQDPALLLSQTCGYPLRTLLRGRVTLIGAADHGLADTPPGHYHSVLVARQDDPRESFAEFSHARFAWNEDLSQSGWAAPWQFARENQVRLNPVYRSGGHRASAAALRAGKADLAALDAVTWAMMGEDGSGDARGLRVIACTPPTPALPFITARGRDPLPLFAALSSAISALNAAESAQLHLKALVSLGEADYWAIPNPPSPAQSDG</sequence>
<dbReference type="Gene3D" id="3.40.190.10">
    <property type="entry name" value="Periplasmic binding protein-like II"/>
    <property type="match status" value="1"/>
</dbReference>
<dbReference type="Pfam" id="PF12974">
    <property type="entry name" value="Phosphonate-bd"/>
    <property type="match status" value="1"/>
</dbReference>
<dbReference type="EMBL" id="JACDXX010000022">
    <property type="protein sequence ID" value="MCB5411903.1"/>
    <property type="molecule type" value="Genomic_DNA"/>
</dbReference>
<accession>A0ABS8CRA1</accession>
<dbReference type="PANTHER" id="PTHR35841">
    <property type="entry name" value="PHOSPHONATES-BINDING PERIPLASMIC PROTEIN"/>
    <property type="match status" value="1"/>
</dbReference>
<name>A0ABS8CRA1_9RHOB</name>
<reference evidence="1 2" key="1">
    <citation type="submission" date="2020-07" db="EMBL/GenBank/DDBJ databases">
        <title>Pseudogemmobacter sp. nov., isolated from poultry manure in Taiwan.</title>
        <authorList>
            <person name="Lin S.-Y."/>
            <person name="Tang Y.-S."/>
            <person name="Young C.-C."/>
        </authorList>
    </citation>
    <scope>NUCLEOTIDE SEQUENCE [LARGE SCALE GENOMIC DNA]</scope>
    <source>
        <strain evidence="1 2">CC-YST710</strain>
    </source>
</reference>
<dbReference type="PANTHER" id="PTHR35841:SF1">
    <property type="entry name" value="PHOSPHONATES-BINDING PERIPLASMIC PROTEIN"/>
    <property type="match status" value="1"/>
</dbReference>
<protein>
    <submittedName>
        <fullName evidence="1">PhnD/SsuA/transferrin family substrate-binding protein</fullName>
    </submittedName>
</protein>
<keyword evidence="2" id="KW-1185">Reference proteome</keyword>
<dbReference type="Proteomes" id="UP001198571">
    <property type="component" value="Unassembled WGS sequence"/>
</dbReference>
<evidence type="ECO:0000313" key="2">
    <source>
        <dbReference type="Proteomes" id="UP001198571"/>
    </source>
</evidence>
<proteinExistence type="predicted"/>
<evidence type="ECO:0000313" key="1">
    <source>
        <dbReference type="EMBL" id="MCB5411903.1"/>
    </source>
</evidence>